<evidence type="ECO:0000313" key="6">
    <source>
        <dbReference type="Proteomes" id="UP001221898"/>
    </source>
</evidence>
<name>A0AAD7RL76_9TELE</name>
<dbReference type="InterPro" id="IPR000863">
    <property type="entry name" value="Sulfotransferase_dom"/>
</dbReference>
<comment type="caution">
    <text evidence="5">The sequence shown here is derived from an EMBL/GenBank/DDBJ whole genome shotgun (WGS) entry which is preliminary data.</text>
</comment>
<evidence type="ECO:0000256" key="1">
    <source>
        <dbReference type="ARBA" id="ARBA00005771"/>
    </source>
</evidence>
<feature type="domain" description="Sulfotransferase" evidence="4">
    <location>
        <begin position="92"/>
        <end position="234"/>
    </location>
</feature>
<dbReference type="PANTHER" id="PTHR11783">
    <property type="entry name" value="SULFOTRANSFERASE SULT"/>
    <property type="match status" value="1"/>
</dbReference>
<evidence type="ECO:0000259" key="4">
    <source>
        <dbReference type="Pfam" id="PF00685"/>
    </source>
</evidence>
<dbReference type="EC" id="2.8.2.-" evidence="3"/>
<comment type="similarity">
    <text evidence="1 3">Belongs to the sulfotransferase 1 family.</text>
</comment>
<dbReference type="InterPro" id="IPR027417">
    <property type="entry name" value="P-loop_NTPase"/>
</dbReference>
<dbReference type="SUPFAM" id="SSF52540">
    <property type="entry name" value="P-loop containing nucleoside triphosphate hydrolases"/>
    <property type="match status" value="1"/>
</dbReference>
<gene>
    <name evidence="5" type="ORF">AAFF_G00176990</name>
</gene>
<organism evidence="5 6">
    <name type="scientific">Aldrovandia affinis</name>
    <dbReference type="NCBI Taxonomy" id="143900"/>
    <lineage>
        <taxon>Eukaryota</taxon>
        <taxon>Metazoa</taxon>
        <taxon>Chordata</taxon>
        <taxon>Craniata</taxon>
        <taxon>Vertebrata</taxon>
        <taxon>Euteleostomi</taxon>
        <taxon>Actinopterygii</taxon>
        <taxon>Neopterygii</taxon>
        <taxon>Teleostei</taxon>
        <taxon>Notacanthiformes</taxon>
        <taxon>Halosauridae</taxon>
        <taxon>Aldrovandia</taxon>
    </lineage>
</organism>
<dbReference type="EMBL" id="JAINUG010000235">
    <property type="protein sequence ID" value="KAJ8386105.1"/>
    <property type="molecule type" value="Genomic_DNA"/>
</dbReference>
<dbReference type="GO" id="GO:0008146">
    <property type="term" value="F:sulfotransferase activity"/>
    <property type="evidence" value="ECO:0007669"/>
    <property type="project" value="InterPro"/>
</dbReference>
<dbReference type="AlphaFoldDB" id="A0AAD7RL76"/>
<evidence type="ECO:0000313" key="5">
    <source>
        <dbReference type="EMBL" id="KAJ8386105.1"/>
    </source>
</evidence>
<evidence type="ECO:0000256" key="2">
    <source>
        <dbReference type="ARBA" id="ARBA00022679"/>
    </source>
</evidence>
<protein>
    <recommendedName>
        <fullName evidence="3">Sulfotransferase</fullName>
        <ecNumber evidence="3">2.8.2.-</ecNumber>
    </recommendedName>
</protein>
<reference evidence="5" key="1">
    <citation type="journal article" date="2023" name="Science">
        <title>Genome structures resolve the early diversification of teleost fishes.</title>
        <authorList>
            <person name="Parey E."/>
            <person name="Louis A."/>
            <person name="Montfort J."/>
            <person name="Bouchez O."/>
            <person name="Roques C."/>
            <person name="Iampietro C."/>
            <person name="Lluch J."/>
            <person name="Castinel A."/>
            <person name="Donnadieu C."/>
            <person name="Desvignes T."/>
            <person name="Floi Bucao C."/>
            <person name="Jouanno E."/>
            <person name="Wen M."/>
            <person name="Mejri S."/>
            <person name="Dirks R."/>
            <person name="Jansen H."/>
            <person name="Henkel C."/>
            <person name="Chen W.J."/>
            <person name="Zahm M."/>
            <person name="Cabau C."/>
            <person name="Klopp C."/>
            <person name="Thompson A.W."/>
            <person name="Robinson-Rechavi M."/>
            <person name="Braasch I."/>
            <person name="Lecointre G."/>
            <person name="Bobe J."/>
            <person name="Postlethwait J.H."/>
            <person name="Berthelot C."/>
            <person name="Roest Crollius H."/>
            <person name="Guiguen Y."/>
        </authorList>
    </citation>
    <scope>NUCLEOTIDE SEQUENCE</scope>
    <source>
        <strain evidence="5">NC1722</strain>
    </source>
</reference>
<dbReference type="Proteomes" id="UP001221898">
    <property type="component" value="Unassembled WGS sequence"/>
</dbReference>
<sequence length="238" mass="27839">MCLKMKMKMNKSKLYKRRLFLEERGKALVIPHIERRQHMPRTPAAAATVREIQERATPSTPVPEVAAGGNRKRKRCQVCKPSDDTKTSTTCTVWTQQILTLLCESDYPDDAEYDNNLERMPWLEYREGRSDYALRPSPRLFASHLTPALMPPGLKDKRAKIVYVMRNPKDNIVSYFHFCHVWAKLETPTSFNDFLEQYLAGVVGGASWFDHIREWHSKRDQYDILFLRYEDMVKVRGL</sequence>
<evidence type="ECO:0000256" key="3">
    <source>
        <dbReference type="RuleBase" id="RU361155"/>
    </source>
</evidence>
<accession>A0AAD7RL76</accession>
<keyword evidence="6" id="KW-1185">Reference proteome</keyword>
<keyword evidence="2 3" id="KW-0808">Transferase</keyword>
<proteinExistence type="inferred from homology"/>
<dbReference type="Pfam" id="PF00685">
    <property type="entry name" value="Sulfotransfer_1"/>
    <property type="match status" value="1"/>
</dbReference>
<dbReference type="Gene3D" id="3.40.50.300">
    <property type="entry name" value="P-loop containing nucleotide triphosphate hydrolases"/>
    <property type="match status" value="1"/>
</dbReference>